<dbReference type="CDD" id="cd02440">
    <property type="entry name" value="AdoMet_MTases"/>
    <property type="match status" value="1"/>
</dbReference>
<dbReference type="InterPro" id="IPR050508">
    <property type="entry name" value="Methyltransf_Superfamily"/>
</dbReference>
<dbReference type="SUPFAM" id="SSF53335">
    <property type="entry name" value="S-adenosyl-L-methionine-dependent methyltransferases"/>
    <property type="match status" value="1"/>
</dbReference>
<feature type="domain" description="Methyltransferase type 11" evidence="2">
    <location>
        <begin position="184"/>
        <end position="278"/>
    </location>
</feature>
<protein>
    <recommendedName>
        <fullName evidence="2">Methyltransferase type 11 domain-containing protein</fullName>
    </recommendedName>
</protein>
<reference evidence="3 4" key="1">
    <citation type="journal article" date="2017" name="Biochemistry">
        <title>Identification of the Biosynthetic Pathway for the Antibiotic Bicyclomycin.</title>
        <authorList>
            <person name="Patteson J."/>
            <person name="Cai W."/>
            <person name="Johnson R.A."/>
            <person name="Santa Maria K."/>
            <person name="Li B."/>
        </authorList>
    </citation>
    <scope>NUCLEOTIDE SEQUENCE [LARGE SCALE GENOMIC DNA]</scope>
    <source>
        <strain evidence="3 4">ATCC 21532</strain>
    </source>
</reference>
<dbReference type="Pfam" id="PF08241">
    <property type="entry name" value="Methyltransf_11"/>
    <property type="match status" value="1"/>
</dbReference>
<dbReference type="GO" id="GO:0008757">
    <property type="term" value="F:S-adenosylmethionine-dependent methyltransferase activity"/>
    <property type="evidence" value="ECO:0007669"/>
    <property type="project" value="InterPro"/>
</dbReference>
<evidence type="ECO:0000313" key="3">
    <source>
        <dbReference type="EMBL" id="PHQ51858.1"/>
    </source>
</evidence>
<dbReference type="AlphaFoldDB" id="A0A2G1XKU2"/>
<comment type="caution">
    <text evidence="3">The sequence shown here is derived from an EMBL/GenBank/DDBJ whole genome shotgun (WGS) entry which is preliminary data.</text>
</comment>
<feature type="compositionally biased region" description="Basic residues" evidence="1">
    <location>
        <begin position="7"/>
        <end position="22"/>
    </location>
</feature>
<name>A0A2G1XKU2_STRCJ</name>
<dbReference type="Gene3D" id="3.40.50.150">
    <property type="entry name" value="Vaccinia Virus protein VP39"/>
    <property type="match status" value="1"/>
</dbReference>
<dbReference type="InterPro" id="IPR013216">
    <property type="entry name" value="Methyltransf_11"/>
</dbReference>
<evidence type="ECO:0000256" key="1">
    <source>
        <dbReference type="SAM" id="MobiDB-lite"/>
    </source>
</evidence>
<accession>A0A2G1XKU2</accession>
<dbReference type="OrthoDB" id="9797252at2"/>
<evidence type="ECO:0000259" key="2">
    <source>
        <dbReference type="Pfam" id="PF08241"/>
    </source>
</evidence>
<sequence>MGAAAAPRRRLRRPGLRPRHAAARPAADARHPPRRPAGQARGALRRRLRPGPAARRLRPPAAPALLRPAAVDGAPADRDRPRRRAGAHRALPPLHRRGLLAGRVAEVREHPAHPPGVDGDLRLHRLVPVAGPHRPRAAHHQGACVTALDYNQLAAEYARHRRPYPGLVEFLAEFAGVTGDSAVLEMGCGTANHLASLQRLTGACALGVDPFPEMLKAAGTHEAELELRTGRAEEIAALDLPEASFDLIFSVDMIHYVREPGRYFEGAFRALKPGGVLCTATDSEEIIRTRVPVAQYFPSTVEVELGRHHAIDDLLAELRFAGFTDGQQRVFESTYELTDATKYREKAFSSLHLIPDEEFETGVAALTAELAKGPLKANNRTCAVLARRPE</sequence>
<dbReference type="Proteomes" id="UP000222531">
    <property type="component" value="Unassembled WGS sequence"/>
</dbReference>
<gene>
    <name evidence="3" type="ORF">BLA24_11855</name>
</gene>
<organism evidence="3 4">
    <name type="scientific">Streptomyces cinnamoneus</name>
    <name type="common">Streptoverticillium cinnamoneum</name>
    <dbReference type="NCBI Taxonomy" id="53446"/>
    <lineage>
        <taxon>Bacteria</taxon>
        <taxon>Bacillati</taxon>
        <taxon>Actinomycetota</taxon>
        <taxon>Actinomycetes</taxon>
        <taxon>Kitasatosporales</taxon>
        <taxon>Streptomycetaceae</taxon>
        <taxon>Streptomyces</taxon>
        <taxon>Streptomyces cinnamoneus group</taxon>
    </lineage>
</organism>
<feature type="compositionally biased region" description="Low complexity" evidence="1">
    <location>
        <begin position="63"/>
        <end position="74"/>
    </location>
</feature>
<dbReference type="PANTHER" id="PTHR42912">
    <property type="entry name" value="METHYLTRANSFERASE"/>
    <property type="match status" value="1"/>
</dbReference>
<dbReference type="EMBL" id="NHZO01000136">
    <property type="protein sequence ID" value="PHQ51858.1"/>
    <property type="molecule type" value="Genomic_DNA"/>
</dbReference>
<dbReference type="InterPro" id="IPR029063">
    <property type="entry name" value="SAM-dependent_MTases_sf"/>
</dbReference>
<feature type="region of interest" description="Disordered" evidence="1">
    <location>
        <begin position="1"/>
        <end position="97"/>
    </location>
</feature>
<keyword evidence="4" id="KW-1185">Reference proteome</keyword>
<proteinExistence type="predicted"/>
<evidence type="ECO:0000313" key="4">
    <source>
        <dbReference type="Proteomes" id="UP000222531"/>
    </source>
</evidence>